<sequence>MCSKKRDQTRLQAAVAQTALLRIELGKLSAPYRRGTGQSVFTKNDGFCSRFFQSNPINPIVLPGIS</sequence>
<gene>
    <name evidence="1" type="ORF">T11_7837</name>
</gene>
<dbReference type="EMBL" id="JYDP01003562">
    <property type="protein sequence ID" value="KRY95652.1"/>
    <property type="molecule type" value="Genomic_DNA"/>
</dbReference>
<comment type="caution">
    <text evidence="1">The sequence shown here is derived from an EMBL/GenBank/DDBJ whole genome shotgun (WGS) entry which is preliminary data.</text>
</comment>
<dbReference type="AlphaFoldDB" id="A0A0V1GBL5"/>
<dbReference type="Proteomes" id="UP000055024">
    <property type="component" value="Unassembled WGS sequence"/>
</dbReference>
<organism evidence="1 2">
    <name type="scientific">Trichinella zimbabwensis</name>
    <dbReference type="NCBI Taxonomy" id="268475"/>
    <lineage>
        <taxon>Eukaryota</taxon>
        <taxon>Metazoa</taxon>
        <taxon>Ecdysozoa</taxon>
        <taxon>Nematoda</taxon>
        <taxon>Enoplea</taxon>
        <taxon>Dorylaimia</taxon>
        <taxon>Trichinellida</taxon>
        <taxon>Trichinellidae</taxon>
        <taxon>Trichinella</taxon>
    </lineage>
</organism>
<reference evidence="1 2" key="1">
    <citation type="submission" date="2015-01" db="EMBL/GenBank/DDBJ databases">
        <title>Evolution of Trichinella species and genotypes.</title>
        <authorList>
            <person name="Korhonen P.K."/>
            <person name="Edoardo P."/>
            <person name="Giuseppe L.R."/>
            <person name="Gasser R.B."/>
        </authorList>
    </citation>
    <scope>NUCLEOTIDE SEQUENCE [LARGE SCALE GENOMIC DNA]</scope>
    <source>
        <strain evidence="1">ISS1029</strain>
    </source>
</reference>
<evidence type="ECO:0000313" key="1">
    <source>
        <dbReference type="EMBL" id="KRY95652.1"/>
    </source>
</evidence>
<evidence type="ECO:0000313" key="2">
    <source>
        <dbReference type="Proteomes" id="UP000055024"/>
    </source>
</evidence>
<accession>A0A0V1GBL5</accession>
<name>A0A0V1GBL5_9BILA</name>
<protein>
    <submittedName>
        <fullName evidence="1">Uncharacterized protein</fullName>
    </submittedName>
</protein>
<keyword evidence="2" id="KW-1185">Reference proteome</keyword>
<proteinExistence type="predicted"/>